<keyword evidence="2" id="KW-1185">Reference proteome</keyword>
<reference evidence="1 2" key="1">
    <citation type="journal article" date="2018" name="Front. Plant Sci.">
        <title>Red Clover (Trifolium pratense) and Zigzag Clover (T. medium) - A Picture of Genomic Similarities and Differences.</title>
        <authorList>
            <person name="Dluhosova J."/>
            <person name="Istvanek J."/>
            <person name="Nedelnik J."/>
            <person name="Repkova J."/>
        </authorList>
    </citation>
    <scope>NUCLEOTIDE SEQUENCE [LARGE SCALE GENOMIC DNA]</scope>
    <source>
        <strain evidence="2">cv. 10/8</strain>
        <tissue evidence="1">Leaf</tissue>
    </source>
</reference>
<dbReference type="Proteomes" id="UP000265520">
    <property type="component" value="Unassembled WGS sequence"/>
</dbReference>
<accession>A0A392U6A5</accession>
<protein>
    <submittedName>
        <fullName evidence="1">Uncharacterized protein</fullName>
    </submittedName>
</protein>
<evidence type="ECO:0000313" key="2">
    <source>
        <dbReference type="Proteomes" id="UP000265520"/>
    </source>
</evidence>
<evidence type="ECO:0000313" key="1">
    <source>
        <dbReference type="EMBL" id="MCI68324.1"/>
    </source>
</evidence>
<comment type="caution">
    <text evidence="1">The sequence shown here is derived from an EMBL/GenBank/DDBJ whole genome shotgun (WGS) entry which is preliminary data.</text>
</comment>
<feature type="non-terminal residue" evidence="1">
    <location>
        <position position="1"/>
    </location>
</feature>
<dbReference type="AlphaFoldDB" id="A0A392U6A5"/>
<organism evidence="1 2">
    <name type="scientific">Trifolium medium</name>
    <dbReference type="NCBI Taxonomy" id="97028"/>
    <lineage>
        <taxon>Eukaryota</taxon>
        <taxon>Viridiplantae</taxon>
        <taxon>Streptophyta</taxon>
        <taxon>Embryophyta</taxon>
        <taxon>Tracheophyta</taxon>
        <taxon>Spermatophyta</taxon>
        <taxon>Magnoliopsida</taxon>
        <taxon>eudicotyledons</taxon>
        <taxon>Gunneridae</taxon>
        <taxon>Pentapetalae</taxon>
        <taxon>rosids</taxon>
        <taxon>fabids</taxon>
        <taxon>Fabales</taxon>
        <taxon>Fabaceae</taxon>
        <taxon>Papilionoideae</taxon>
        <taxon>50 kb inversion clade</taxon>
        <taxon>NPAAA clade</taxon>
        <taxon>Hologalegina</taxon>
        <taxon>IRL clade</taxon>
        <taxon>Trifolieae</taxon>
        <taxon>Trifolium</taxon>
    </lineage>
</organism>
<name>A0A392U6A5_9FABA</name>
<sequence>VSGALRRSTGALRRLVQKIAGGVQLVARCAGHQDFITGGFGFLRVAQIHVARRAYSYDHPACGAGSGARCASAKSI</sequence>
<proteinExistence type="predicted"/>
<dbReference type="EMBL" id="LXQA010734398">
    <property type="protein sequence ID" value="MCI68324.1"/>
    <property type="molecule type" value="Genomic_DNA"/>
</dbReference>